<accession>A0A3P6FVA1</accession>
<feature type="compositionally biased region" description="Basic and acidic residues" evidence="1">
    <location>
        <begin position="81"/>
        <end position="111"/>
    </location>
</feature>
<organism evidence="2">
    <name type="scientific">Brassica oleracea</name>
    <name type="common">Wild cabbage</name>
    <dbReference type="NCBI Taxonomy" id="3712"/>
    <lineage>
        <taxon>Eukaryota</taxon>
        <taxon>Viridiplantae</taxon>
        <taxon>Streptophyta</taxon>
        <taxon>Embryophyta</taxon>
        <taxon>Tracheophyta</taxon>
        <taxon>Spermatophyta</taxon>
        <taxon>Magnoliopsida</taxon>
        <taxon>eudicotyledons</taxon>
        <taxon>Gunneridae</taxon>
        <taxon>Pentapetalae</taxon>
        <taxon>rosids</taxon>
        <taxon>malvids</taxon>
        <taxon>Brassicales</taxon>
        <taxon>Brassicaceae</taxon>
        <taxon>Brassiceae</taxon>
        <taxon>Brassica</taxon>
    </lineage>
</organism>
<name>A0A3P6FVA1_BRAOL</name>
<gene>
    <name evidence="2" type="ORF">BOLC8T49589H</name>
</gene>
<sequence length="225" mass="24930">MENNIEELRTLICKSLGLPEGSKRNARKRKEMDDPQVRRTPSPDDSIVGETEGRNRKGKKRKTVGTRHVGKKTLPRRRSGGGKEEVSRKNPPSSERESGHQNDDDHAKENASDNARFPPSGGNKGNQQQETQLNALVLFGDVLDVEPESYVLPAEHAVTSPGVWQKRNPTYRYEQGSPTAWEKTKPNCYSSVGSVRLLSSFMGWKPSSKSKVASTGIETCLSIIS</sequence>
<protein>
    <submittedName>
        <fullName evidence="2">Uncharacterized protein</fullName>
    </submittedName>
</protein>
<dbReference type="AlphaFoldDB" id="A0A3P6FVA1"/>
<dbReference type="EMBL" id="LR031879">
    <property type="protein sequence ID" value="VDD56360.1"/>
    <property type="molecule type" value="Genomic_DNA"/>
</dbReference>
<feature type="region of interest" description="Disordered" evidence="1">
    <location>
        <begin position="1"/>
        <end position="127"/>
    </location>
</feature>
<evidence type="ECO:0000256" key="1">
    <source>
        <dbReference type="SAM" id="MobiDB-lite"/>
    </source>
</evidence>
<feature type="compositionally biased region" description="Basic residues" evidence="1">
    <location>
        <begin position="56"/>
        <end position="80"/>
    </location>
</feature>
<reference evidence="2" key="1">
    <citation type="submission" date="2018-11" db="EMBL/GenBank/DDBJ databases">
        <authorList>
            <consortium name="Genoscope - CEA"/>
            <person name="William W."/>
        </authorList>
    </citation>
    <scope>NUCLEOTIDE SEQUENCE</scope>
</reference>
<evidence type="ECO:0000313" key="2">
    <source>
        <dbReference type="EMBL" id="VDD56360.1"/>
    </source>
</evidence>
<proteinExistence type="predicted"/>